<proteinExistence type="inferred from homology"/>
<feature type="compositionally biased region" description="Acidic residues" evidence="9">
    <location>
        <begin position="169"/>
        <end position="181"/>
    </location>
</feature>
<evidence type="ECO:0000313" key="11">
    <source>
        <dbReference type="Proteomes" id="UP000574390"/>
    </source>
</evidence>
<feature type="compositionally biased region" description="Basic and acidic residues" evidence="9">
    <location>
        <begin position="225"/>
        <end position="234"/>
    </location>
</feature>
<keyword evidence="8" id="KW-0966">Cell projection</keyword>
<accession>A0A7J6U116</accession>
<feature type="compositionally biased region" description="Basic and acidic residues" evidence="9">
    <location>
        <begin position="191"/>
        <end position="202"/>
    </location>
</feature>
<evidence type="ECO:0000256" key="6">
    <source>
        <dbReference type="ARBA" id="ARBA00023069"/>
    </source>
</evidence>
<evidence type="ECO:0000256" key="3">
    <source>
        <dbReference type="ARBA" id="ARBA00022490"/>
    </source>
</evidence>
<evidence type="ECO:0000256" key="1">
    <source>
        <dbReference type="ARBA" id="ARBA00004611"/>
    </source>
</evidence>
<name>A0A7J6U116_PEROL</name>
<gene>
    <name evidence="10" type="ORF">FOZ62_032219</name>
</gene>
<sequence length="505" mass="56867">MAAARYAEALSQAPGRRERKRVDYTSKAFDQQINRALKRSEHPDDGDGDDDDEAEEGGSGRRSRSSKREAQNLSREARLARRHEHQEQQALGEAVAQVEALGSRTTTGGQRRSTRVRTQRGRGEGYSRRRGSESSLGESSSSSSSSSVSVEGDGDYLESSDEDIRASDVEDDDESGDEGVVGDEGGGIAADVKREHRQKEEEQQQEEEVDPRVVRGSNIGYFTRNRIEEQKRSTSDSTISRTGTTRLPPIGPPTKSLRRRLKDVFERVSAWALPASALGSDRSDSSTFGFDDNLIEKDISPKERKSVGTEIDAFEDYRPPYKREPTLPPLRMGMDNHTQIEERYVFDSDGDEVQREVIEVIVNKTIQQSLEEVREEEEQAAIADFQQRWHERQEAERKKYEELEAIEVKRHERAQKLIREAEQRARARQTIERKSEALICAKKLSEQVLNEVVTELARVGRFADPLLVDAEQFLPRLTAPVVAEECQLRGAAVDATISLIHQAMA</sequence>
<dbReference type="Pfam" id="PF06098">
    <property type="entry name" value="Radial_spoke_3"/>
    <property type="match status" value="1"/>
</dbReference>
<evidence type="ECO:0000256" key="9">
    <source>
        <dbReference type="SAM" id="MobiDB-lite"/>
    </source>
</evidence>
<keyword evidence="5" id="KW-0282">Flagellum</keyword>
<feature type="compositionally biased region" description="Polar residues" evidence="9">
    <location>
        <begin position="235"/>
        <end position="245"/>
    </location>
</feature>
<evidence type="ECO:0000256" key="4">
    <source>
        <dbReference type="ARBA" id="ARBA00022553"/>
    </source>
</evidence>
<comment type="similarity">
    <text evidence="2">Belongs to the flagellar radial spoke RSP3 family.</text>
</comment>
<evidence type="ECO:0000256" key="5">
    <source>
        <dbReference type="ARBA" id="ARBA00022846"/>
    </source>
</evidence>
<feature type="compositionally biased region" description="Low complexity" evidence="9">
    <location>
        <begin position="102"/>
        <end position="111"/>
    </location>
</feature>
<dbReference type="GO" id="GO:0005929">
    <property type="term" value="C:cilium"/>
    <property type="evidence" value="ECO:0007669"/>
    <property type="project" value="TreeGrafter"/>
</dbReference>
<evidence type="ECO:0000313" key="10">
    <source>
        <dbReference type="EMBL" id="KAF4750451.1"/>
    </source>
</evidence>
<feature type="compositionally biased region" description="Acidic residues" evidence="9">
    <location>
        <begin position="46"/>
        <end position="56"/>
    </location>
</feature>
<feature type="compositionally biased region" description="Acidic residues" evidence="9">
    <location>
        <begin position="152"/>
        <end position="161"/>
    </location>
</feature>
<dbReference type="PANTHER" id="PTHR21648:SF0">
    <property type="entry name" value="RADIAL SPOKE HEAD PROTEIN 3 HOMOLOG"/>
    <property type="match status" value="1"/>
</dbReference>
<feature type="compositionally biased region" description="Low complexity" evidence="9">
    <location>
        <begin position="133"/>
        <end position="151"/>
    </location>
</feature>
<feature type="compositionally biased region" description="Basic and acidic residues" evidence="9">
    <location>
        <begin position="66"/>
        <end position="87"/>
    </location>
</feature>
<dbReference type="PANTHER" id="PTHR21648">
    <property type="entry name" value="FLAGELLAR RADIAL SPOKE PROTEIN 3"/>
    <property type="match status" value="1"/>
</dbReference>
<dbReference type="Proteomes" id="UP000574390">
    <property type="component" value="Unassembled WGS sequence"/>
</dbReference>
<feature type="region of interest" description="Disordered" evidence="9">
    <location>
        <begin position="1"/>
        <end position="256"/>
    </location>
</feature>
<feature type="non-terminal residue" evidence="10">
    <location>
        <position position="1"/>
    </location>
</feature>
<evidence type="ECO:0000256" key="2">
    <source>
        <dbReference type="ARBA" id="ARBA00006737"/>
    </source>
</evidence>
<dbReference type="InterPro" id="IPR009290">
    <property type="entry name" value="Radial_spoke_3"/>
</dbReference>
<keyword evidence="6" id="KW-0969">Cilium</keyword>
<dbReference type="AlphaFoldDB" id="A0A7J6U116"/>
<evidence type="ECO:0000256" key="7">
    <source>
        <dbReference type="ARBA" id="ARBA00023212"/>
    </source>
</evidence>
<feature type="compositionally biased region" description="Basic and acidic residues" evidence="9">
    <location>
        <begin position="121"/>
        <end position="132"/>
    </location>
</feature>
<keyword evidence="3" id="KW-0963">Cytoplasm</keyword>
<comment type="caution">
    <text evidence="10">The sequence shown here is derived from an EMBL/GenBank/DDBJ whole genome shotgun (WGS) entry which is preliminary data.</text>
</comment>
<keyword evidence="4" id="KW-0597">Phosphoprotein</keyword>
<protein>
    <recommendedName>
        <fullName evidence="12">Radial spoke head protein 3</fullName>
    </recommendedName>
</protein>
<evidence type="ECO:0000256" key="8">
    <source>
        <dbReference type="ARBA" id="ARBA00023273"/>
    </source>
</evidence>
<dbReference type="EMBL" id="JABANM010003675">
    <property type="protein sequence ID" value="KAF4750451.1"/>
    <property type="molecule type" value="Genomic_DNA"/>
</dbReference>
<comment type="subcellular location">
    <subcellularLocation>
        <location evidence="1">Cytoplasm</location>
        <location evidence="1">Cytoskeleton</location>
        <location evidence="1">Flagellum axoneme</location>
    </subcellularLocation>
</comment>
<reference evidence="10 11" key="1">
    <citation type="submission" date="2020-04" db="EMBL/GenBank/DDBJ databases">
        <title>Perkinsus olseni comparative genomics.</title>
        <authorList>
            <person name="Bogema D.R."/>
        </authorList>
    </citation>
    <scope>NUCLEOTIDE SEQUENCE [LARGE SCALE GENOMIC DNA]</scope>
    <source>
        <strain evidence="10">ATCC PRA-205</strain>
    </source>
</reference>
<keyword evidence="7" id="KW-0206">Cytoskeleton</keyword>
<organism evidence="10 11">
    <name type="scientific">Perkinsus olseni</name>
    <name type="common">Perkinsus atlanticus</name>
    <dbReference type="NCBI Taxonomy" id="32597"/>
    <lineage>
        <taxon>Eukaryota</taxon>
        <taxon>Sar</taxon>
        <taxon>Alveolata</taxon>
        <taxon>Perkinsozoa</taxon>
        <taxon>Perkinsea</taxon>
        <taxon>Perkinsida</taxon>
        <taxon>Perkinsidae</taxon>
        <taxon>Perkinsus</taxon>
    </lineage>
</organism>
<evidence type="ECO:0008006" key="12">
    <source>
        <dbReference type="Google" id="ProtNLM"/>
    </source>
</evidence>